<evidence type="ECO:0000313" key="3">
    <source>
        <dbReference type="EMBL" id="KAK9844980.1"/>
    </source>
</evidence>
<dbReference type="PANTHER" id="PTHR10562">
    <property type="entry name" value="SMALL UBIQUITIN-RELATED MODIFIER"/>
    <property type="match status" value="1"/>
</dbReference>
<evidence type="ECO:0000313" key="4">
    <source>
        <dbReference type="Proteomes" id="UP001438707"/>
    </source>
</evidence>
<evidence type="ECO:0000259" key="2">
    <source>
        <dbReference type="PROSITE" id="PS50053"/>
    </source>
</evidence>
<dbReference type="SUPFAM" id="SSF54236">
    <property type="entry name" value="Ubiquitin-like"/>
    <property type="match status" value="1"/>
</dbReference>
<organism evidence="3 4">
    <name type="scientific">Apatococcus lobatus</name>
    <dbReference type="NCBI Taxonomy" id="904363"/>
    <lineage>
        <taxon>Eukaryota</taxon>
        <taxon>Viridiplantae</taxon>
        <taxon>Chlorophyta</taxon>
        <taxon>core chlorophytes</taxon>
        <taxon>Trebouxiophyceae</taxon>
        <taxon>Chlorellales</taxon>
        <taxon>Chlorellaceae</taxon>
        <taxon>Apatococcus</taxon>
    </lineage>
</organism>
<feature type="domain" description="Ubiquitin-like" evidence="2">
    <location>
        <begin position="103"/>
        <end position="178"/>
    </location>
</feature>
<feature type="region of interest" description="Disordered" evidence="1">
    <location>
        <begin position="37"/>
        <end position="61"/>
    </location>
</feature>
<dbReference type="Proteomes" id="UP001438707">
    <property type="component" value="Unassembled WGS sequence"/>
</dbReference>
<dbReference type="InterPro" id="IPR000626">
    <property type="entry name" value="Ubiquitin-like_dom"/>
</dbReference>
<keyword evidence="4" id="KW-1185">Reference proteome</keyword>
<dbReference type="AlphaFoldDB" id="A0AAW1SET8"/>
<protein>
    <recommendedName>
        <fullName evidence="2">Ubiquitin-like domain-containing protein</fullName>
    </recommendedName>
</protein>
<evidence type="ECO:0000256" key="1">
    <source>
        <dbReference type="SAM" id="MobiDB-lite"/>
    </source>
</evidence>
<dbReference type="InterPro" id="IPR022617">
    <property type="entry name" value="Rad60/SUMO-like_dom"/>
</dbReference>
<comment type="caution">
    <text evidence="3">The sequence shown here is derived from an EMBL/GenBank/DDBJ whole genome shotgun (WGS) entry which is preliminary data.</text>
</comment>
<gene>
    <name evidence="3" type="ORF">WJX74_009239</name>
</gene>
<reference evidence="3 4" key="1">
    <citation type="journal article" date="2024" name="Nat. Commun.">
        <title>Phylogenomics reveals the evolutionary origins of lichenization in chlorophyte algae.</title>
        <authorList>
            <person name="Puginier C."/>
            <person name="Libourel C."/>
            <person name="Otte J."/>
            <person name="Skaloud P."/>
            <person name="Haon M."/>
            <person name="Grisel S."/>
            <person name="Petersen M."/>
            <person name="Berrin J.G."/>
            <person name="Delaux P.M."/>
            <person name="Dal Grande F."/>
            <person name="Keller J."/>
        </authorList>
    </citation>
    <scope>NUCLEOTIDE SEQUENCE [LARGE SCALE GENOMIC DNA]</scope>
    <source>
        <strain evidence="3 4">SAG 2145</strain>
    </source>
</reference>
<sequence length="181" mass="20116">MRVSGETVLEARPQQEIAASSFEWLKLRPCNLPHVPRVSGTSDPANSWSEREPQRSRTFAAKPACEVQTKLASSAANSSPRTFIQMADETSGETKPKIEGQALQLVVKDQSGTEVHFRVKTKTKFEKIIAAYCSKKALDTKTLRFLHDGQRINGQQTPEELGMEDNEVIDAITEQQGGSWQ</sequence>
<dbReference type="Pfam" id="PF11976">
    <property type="entry name" value="Rad60-SLD"/>
    <property type="match status" value="1"/>
</dbReference>
<dbReference type="EMBL" id="JALJOS010000001">
    <property type="protein sequence ID" value="KAK9844980.1"/>
    <property type="molecule type" value="Genomic_DNA"/>
</dbReference>
<name>A0AAW1SET8_9CHLO</name>
<dbReference type="PROSITE" id="PS50053">
    <property type="entry name" value="UBIQUITIN_2"/>
    <property type="match status" value="1"/>
</dbReference>
<dbReference type="InterPro" id="IPR029071">
    <property type="entry name" value="Ubiquitin-like_domsf"/>
</dbReference>
<feature type="compositionally biased region" description="Polar residues" evidence="1">
    <location>
        <begin position="39"/>
        <end position="48"/>
    </location>
</feature>
<dbReference type="Gene3D" id="3.10.20.90">
    <property type="entry name" value="Phosphatidylinositol 3-kinase Catalytic Subunit, Chain A, domain 1"/>
    <property type="match status" value="1"/>
</dbReference>
<proteinExistence type="predicted"/>
<accession>A0AAW1SET8</accession>